<accession>A0A1G5QKK9</accession>
<protein>
    <submittedName>
        <fullName evidence="9">Predicted arabinose efflux permease, MFS family</fullName>
    </submittedName>
</protein>
<dbReference type="SUPFAM" id="SSF103473">
    <property type="entry name" value="MFS general substrate transporter"/>
    <property type="match status" value="2"/>
</dbReference>
<dbReference type="InterPro" id="IPR020846">
    <property type="entry name" value="MFS_dom"/>
</dbReference>
<feature type="transmembrane region" description="Helical" evidence="7">
    <location>
        <begin position="224"/>
        <end position="250"/>
    </location>
</feature>
<evidence type="ECO:0000313" key="10">
    <source>
        <dbReference type="Proteomes" id="UP000199648"/>
    </source>
</evidence>
<dbReference type="PANTHER" id="PTHR43414:SF6">
    <property type="entry name" value="MULTIDRUG RESISTANCE PROTEIN MDTG"/>
    <property type="match status" value="1"/>
</dbReference>
<reference evidence="9 10" key="1">
    <citation type="submission" date="2016-10" db="EMBL/GenBank/DDBJ databases">
        <authorList>
            <person name="de Groot N.N."/>
        </authorList>
    </citation>
    <scope>NUCLEOTIDE SEQUENCE [LARGE SCALE GENOMIC DNA]</scope>
    <source>
        <strain evidence="9 10">HLD2</strain>
    </source>
</reference>
<keyword evidence="5 7" id="KW-1133">Transmembrane helix</keyword>
<dbReference type="CDD" id="cd17325">
    <property type="entry name" value="MFS_MdtG_SLC18_like"/>
    <property type="match status" value="1"/>
</dbReference>
<dbReference type="Proteomes" id="UP000199648">
    <property type="component" value="Unassembled WGS sequence"/>
</dbReference>
<keyword evidence="4 7" id="KW-0812">Transmembrane</keyword>
<keyword evidence="2" id="KW-0813">Transport</keyword>
<feature type="transmembrane region" description="Helical" evidence="7">
    <location>
        <begin position="119"/>
        <end position="142"/>
    </location>
</feature>
<dbReference type="Pfam" id="PF07690">
    <property type="entry name" value="MFS_1"/>
    <property type="match status" value="1"/>
</dbReference>
<keyword evidence="10" id="KW-1185">Reference proteome</keyword>
<feature type="transmembrane region" description="Helical" evidence="7">
    <location>
        <begin position="354"/>
        <end position="378"/>
    </location>
</feature>
<dbReference type="PROSITE" id="PS50850">
    <property type="entry name" value="MFS"/>
    <property type="match status" value="1"/>
</dbReference>
<feature type="transmembrane region" description="Helical" evidence="7">
    <location>
        <begin position="34"/>
        <end position="55"/>
    </location>
</feature>
<keyword evidence="6 7" id="KW-0472">Membrane</keyword>
<gene>
    <name evidence="9" type="ORF">SAMN03097708_02257</name>
</gene>
<feature type="transmembrane region" description="Helical" evidence="7">
    <location>
        <begin position="262"/>
        <end position="283"/>
    </location>
</feature>
<dbReference type="GO" id="GO:0005886">
    <property type="term" value="C:plasma membrane"/>
    <property type="evidence" value="ECO:0007669"/>
    <property type="project" value="UniProtKB-SubCell"/>
</dbReference>
<evidence type="ECO:0000256" key="1">
    <source>
        <dbReference type="ARBA" id="ARBA00004651"/>
    </source>
</evidence>
<dbReference type="Gene3D" id="1.20.1250.20">
    <property type="entry name" value="MFS general substrate transporter like domains"/>
    <property type="match status" value="1"/>
</dbReference>
<evidence type="ECO:0000256" key="7">
    <source>
        <dbReference type="SAM" id="Phobius"/>
    </source>
</evidence>
<feature type="transmembrane region" description="Helical" evidence="7">
    <location>
        <begin position="94"/>
        <end position="113"/>
    </location>
</feature>
<dbReference type="RefSeq" id="WP_092996933.1">
    <property type="nucleotide sequence ID" value="NZ_FMWD01000006.1"/>
</dbReference>
<evidence type="ECO:0000256" key="3">
    <source>
        <dbReference type="ARBA" id="ARBA00022475"/>
    </source>
</evidence>
<dbReference type="GO" id="GO:0022857">
    <property type="term" value="F:transmembrane transporter activity"/>
    <property type="evidence" value="ECO:0007669"/>
    <property type="project" value="InterPro"/>
</dbReference>
<feature type="transmembrane region" description="Helical" evidence="7">
    <location>
        <begin position="384"/>
        <end position="402"/>
    </location>
</feature>
<dbReference type="Gene3D" id="1.20.1720.10">
    <property type="entry name" value="Multidrug resistance protein D"/>
    <property type="match status" value="1"/>
</dbReference>
<proteinExistence type="predicted"/>
<feature type="transmembrane region" description="Helical" evidence="7">
    <location>
        <begin position="320"/>
        <end position="342"/>
    </location>
</feature>
<dbReference type="AlphaFoldDB" id="A0A1G5QKK9"/>
<dbReference type="EMBL" id="FMWD01000006">
    <property type="protein sequence ID" value="SCZ62090.1"/>
    <property type="molecule type" value="Genomic_DNA"/>
</dbReference>
<evidence type="ECO:0000256" key="2">
    <source>
        <dbReference type="ARBA" id="ARBA00022448"/>
    </source>
</evidence>
<dbReference type="InterPro" id="IPR036259">
    <property type="entry name" value="MFS_trans_sf"/>
</dbReference>
<dbReference type="PANTHER" id="PTHR43414">
    <property type="entry name" value="MULTIDRUG RESISTANCE PROTEIN MDTG"/>
    <property type="match status" value="1"/>
</dbReference>
<evidence type="ECO:0000313" key="9">
    <source>
        <dbReference type="EMBL" id="SCZ62090.1"/>
    </source>
</evidence>
<evidence type="ECO:0000256" key="6">
    <source>
        <dbReference type="ARBA" id="ARBA00023136"/>
    </source>
</evidence>
<feature type="domain" description="Major facilitator superfamily (MFS) profile" evidence="8">
    <location>
        <begin position="22"/>
        <end position="406"/>
    </location>
</feature>
<organism evidence="9 10">
    <name type="scientific">Thiohalomonas denitrificans</name>
    <dbReference type="NCBI Taxonomy" id="415747"/>
    <lineage>
        <taxon>Bacteria</taxon>
        <taxon>Pseudomonadati</taxon>
        <taxon>Pseudomonadota</taxon>
        <taxon>Gammaproteobacteria</taxon>
        <taxon>Thiohalomonadales</taxon>
        <taxon>Thiohalomonadaceae</taxon>
        <taxon>Thiohalomonas</taxon>
    </lineage>
</organism>
<comment type="subcellular location">
    <subcellularLocation>
        <location evidence="1">Cell membrane</location>
        <topology evidence="1">Multi-pass membrane protein</topology>
    </subcellularLocation>
</comment>
<evidence type="ECO:0000256" key="5">
    <source>
        <dbReference type="ARBA" id="ARBA00022989"/>
    </source>
</evidence>
<feature type="transmembrane region" description="Helical" evidence="7">
    <location>
        <begin position="154"/>
        <end position="171"/>
    </location>
</feature>
<sequence length="415" mass="43717">MDPEQRPPHRHHPGFDIGANRTVFALAMARLGDALGNSMLFVVIPLYVASLPAPWLPFPDALQAGILISIYGLITTAVQPLAGAWVDWSDRRKPFILGGLLLAGAAIASFVFARQFGELLFLRVFQGIGLALTIPAGMALLAANTEKSTRGGSMGIYTTARLIGFGLGPLVGGALHDTLGFNAVFYTAAGFIAIATLLVQLWIKDGPSRGTTEVRRTFRVFDRTLLSPGILGAALAVFAMASAFSVMTPLEQEFNERLEQGAFAFGAAFSVLILTRLLLQVPFGRLSDRFGRKTVIISGLMIMAPATALIGEVQTTTQLLGLRAIQGIGSAGIAAPAFALAADVSTDGNTGRQMALATMGFGLGIATGPMLAGVLAIISFRLPFLVAAALLLGAAWTLYRYVPETLESGTGDRLP</sequence>
<keyword evidence="3" id="KW-1003">Cell membrane</keyword>
<evidence type="ECO:0000259" key="8">
    <source>
        <dbReference type="PROSITE" id="PS50850"/>
    </source>
</evidence>
<dbReference type="OrthoDB" id="9812221at2"/>
<evidence type="ECO:0000256" key="4">
    <source>
        <dbReference type="ARBA" id="ARBA00022692"/>
    </source>
</evidence>
<feature type="transmembrane region" description="Helical" evidence="7">
    <location>
        <begin position="61"/>
        <end position="82"/>
    </location>
</feature>
<dbReference type="InterPro" id="IPR011701">
    <property type="entry name" value="MFS"/>
</dbReference>
<feature type="transmembrane region" description="Helical" evidence="7">
    <location>
        <begin position="183"/>
        <end position="203"/>
    </location>
</feature>
<dbReference type="STRING" id="415747.SAMN03097708_02257"/>
<name>A0A1G5QKK9_9GAMM</name>